<dbReference type="Proteomes" id="UP000467385">
    <property type="component" value="Chromosome"/>
</dbReference>
<sequence length="113" mass="12714">MRIRCLPTAWQHGITGDEIRAVISFPLLRYGITTAYPDADTYMFVGAMNNEPWIEVAAEDEDGHTWAVFHAMVLTPGVAAEVYEISGDIIDLRADLSPQRPYVGPQYDRDEEI</sequence>
<protein>
    <submittedName>
        <fullName evidence="1">Uncharacterized protein</fullName>
    </submittedName>
</protein>
<accession>A0A1X1THV1</accession>
<evidence type="ECO:0000313" key="1">
    <source>
        <dbReference type="EMBL" id="BBZ39405.1"/>
    </source>
</evidence>
<keyword evidence="2" id="KW-1185">Reference proteome</keyword>
<dbReference type="EMBL" id="AP022613">
    <property type="protein sequence ID" value="BBZ39405.1"/>
    <property type="molecule type" value="Genomic_DNA"/>
</dbReference>
<name>A0A1X1THV1_9MYCO</name>
<reference evidence="1 2" key="1">
    <citation type="journal article" date="2019" name="Emerg. Microbes Infect.">
        <title>Comprehensive subspecies identification of 175 nontuberculous mycobacteria species based on 7547 genomic profiles.</title>
        <authorList>
            <person name="Matsumoto Y."/>
            <person name="Kinjo T."/>
            <person name="Motooka D."/>
            <person name="Nabeya D."/>
            <person name="Jung N."/>
            <person name="Uechi K."/>
            <person name="Horii T."/>
            <person name="Iida T."/>
            <person name="Fujita J."/>
            <person name="Nakamura S."/>
        </authorList>
    </citation>
    <scope>NUCLEOTIDE SEQUENCE [LARGE SCALE GENOMIC DNA]</scope>
    <source>
        <strain evidence="1 2">JCM 14738</strain>
    </source>
</reference>
<evidence type="ECO:0000313" key="2">
    <source>
        <dbReference type="Proteomes" id="UP000467385"/>
    </source>
</evidence>
<dbReference type="AlphaFoldDB" id="A0A1X1THV1"/>
<dbReference type="OrthoDB" id="4742748at2"/>
<organism evidence="1 2">
    <name type="scientific">Mycobacterium conspicuum</name>
    <dbReference type="NCBI Taxonomy" id="44010"/>
    <lineage>
        <taxon>Bacteria</taxon>
        <taxon>Bacillati</taxon>
        <taxon>Actinomycetota</taxon>
        <taxon>Actinomycetes</taxon>
        <taxon>Mycobacteriales</taxon>
        <taxon>Mycobacteriaceae</taxon>
        <taxon>Mycobacterium</taxon>
    </lineage>
</organism>
<dbReference type="RefSeq" id="WP_085232145.1">
    <property type="nucleotide sequence ID" value="NZ_AP022613.1"/>
</dbReference>
<gene>
    <name evidence="1" type="ORF">MCNS_24680</name>
</gene>
<proteinExistence type="predicted"/>